<dbReference type="OrthoDB" id="3535601at2"/>
<accession>A0A1G8ZYL1</accession>
<dbReference type="EMBL" id="FNDJ01000014">
    <property type="protein sequence ID" value="SDK20163.1"/>
    <property type="molecule type" value="Genomic_DNA"/>
</dbReference>
<sequence>MAVLRRSAHDSLRIHQGSNFLVTQVEDGVPTGSPRPGEFLGRWTLPRIGAGPNGVDITSAVAPGGPIHVRYELWDTKPVPLPSWDRLWEGGLQLRTGRIGIAQHFAEEWDEYLEFDTGERDSAWSARVLNRVLSNTEEPDFPADIVQVDLYRVQLWPPETA</sequence>
<dbReference type="AlphaFoldDB" id="A0A1G8ZYL1"/>
<protein>
    <submittedName>
        <fullName evidence="1">Uncharacterized protein</fullName>
    </submittedName>
</protein>
<reference evidence="1 2" key="1">
    <citation type="submission" date="2016-10" db="EMBL/GenBank/DDBJ databases">
        <authorList>
            <person name="de Groot N.N."/>
        </authorList>
    </citation>
    <scope>NUCLEOTIDE SEQUENCE [LARGE SCALE GENOMIC DNA]</scope>
    <source>
        <strain evidence="1 2">CGMCC 4.6533</strain>
    </source>
</reference>
<proteinExistence type="predicted"/>
<dbReference type="RefSeq" id="WP_090938700.1">
    <property type="nucleotide sequence ID" value="NZ_FNDJ01000014.1"/>
</dbReference>
<keyword evidence="2" id="KW-1185">Reference proteome</keyword>
<evidence type="ECO:0000313" key="1">
    <source>
        <dbReference type="EMBL" id="SDK20163.1"/>
    </source>
</evidence>
<dbReference type="Proteomes" id="UP000199202">
    <property type="component" value="Unassembled WGS sequence"/>
</dbReference>
<name>A0A1G8ZYL1_9ACTN</name>
<evidence type="ECO:0000313" key="2">
    <source>
        <dbReference type="Proteomes" id="UP000199202"/>
    </source>
</evidence>
<organism evidence="1 2">
    <name type="scientific">Nonomuraea jiangxiensis</name>
    <dbReference type="NCBI Taxonomy" id="633440"/>
    <lineage>
        <taxon>Bacteria</taxon>
        <taxon>Bacillati</taxon>
        <taxon>Actinomycetota</taxon>
        <taxon>Actinomycetes</taxon>
        <taxon>Streptosporangiales</taxon>
        <taxon>Streptosporangiaceae</taxon>
        <taxon>Nonomuraea</taxon>
    </lineage>
</organism>
<gene>
    <name evidence="1" type="ORF">SAMN05421869_114220</name>
</gene>